<evidence type="ECO:0000256" key="3">
    <source>
        <dbReference type="ARBA" id="ARBA00022989"/>
    </source>
</evidence>
<dbReference type="STRING" id="643562.Daes_2747"/>
<reference evidence="8" key="1">
    <citation type="submission" date="2010-12" db="EMBL/GenBank/DDBJ databases">
        <title>Complete sequence of Desulfovibrio aespoeensis Aspo-2.</title>
        <authorList>
            <consortium name="US DOE Joint Genome Institute"/>
            <person name="Lucas S."/>
            <person name="Copeland A."/>
            <person name="Lapidus A."/>
            <person name="Cheng J.-F."/>
            <person name="Goodwin L."/>
            <person name="Pitluck S."/>
            <person name="Chertkov O."/>
            <person name="Misra M."/>
            <person name="Detter J.C."/>
            <person name="Han C."/>
            <person name="Tapia R."/>
            <person name="Land M."/>
            <person name="Hauser L."/>
            <person name="Kyrpides N."/>
            <person name="Ivanova N."/>
            <person name="Ovchinnikova G."/>
            <person name="Pedersen K."/>
            <person name="Jagevall S."/>
            <person name="Hazen T."/>
            <person name="Woyke T."/>
        </authorList>
    </citation>
    <scope>NUCLEOTIDE SEQUENCE [LARGE SCALE GENOMIC DNA]</scope>
    <source>
        <strain evidence="8">ATCC 700646 / DSM 10631 / Aspo-2</strain>
    </source>
</reference>
<evidence type="ECO:0000256" key="5">
    <source>
        <dbReference type="SAM" id="MobiDB-lite"/>
    </source>
</evidence>
<dbReference type="InterPro" id="IPR021147">
    <property type="entry name" value="DUF697"/>
</dbReference>
<sequence precursor="true">MKNLLTLVGVIIVASFLAFLYESVAGLAAFAGRFNPALEPWAFWALFIPVLVSLGWALAVALVRPKPMLVYADPTPEDLAEFRRTLGQRLRSNRTLREAGVRVVSDADLEAALGVLKARADSEIRTTAKQVFISTALAQNGRLDALVVLFLITRLTWRISRLYNQRPHYREMINLYANIAVTSFLAGAIDELGVDEYVRELMGPLVGGSAIGAVPGAQAVAGVITASVLSGSTNCLLTLRCGIVARDYLSLRLDARGAMRRSATLEASKLFVTMSAETVLYVTKALVRGSTSAVRSGSVRAFQGVSGAVSGAVSGTVGAVGGGTRSLGRTVGQAAGRAGAAARSAAAKALERLRAVRKGAKSRAGGVAGKTTGKAAADQGRIARAGRRVAGFFGRGKAKAASGDDPRG</sequence>
<dbReference type="GO" id="GO:0016020">
    <property type="term" value="C:membrane"/>
    <property type="evidence" value="ECO:0007669"/>
    <property type="project" value="UniProtKB-SubCell"/>
</dbReference>
<accession>E6VXC7</accession>
<evidence type="ECO:0000256" key="2">
    <source>
        <dbReference type="ARBA" id="ARBA00022692"/>
    </source>
</evidence>
<dbReference type="AlphaFoldDB" id="E6VXC7"/>
<feature type="compositionally biased region" description="Low complexity" evidence="5">
    <location>
        <begin position="369"/>
        <end position="380"/>
    </location>
</feature>
<dbReference type="RefSeq" id="WP_013515649.1">
    <property type="nucleotide sequence ID" value="NC_014844.1"/>
</dbReference>
<gene>
    <name evidence="7" type="ordered locus">Daes_2747</name>
</gene>
<name>E6VXC7_PSEA9</name>
<evidence type="ECO:0000256" key="1">
    <source>
        <dbReference type="ARBA" id="ARBA00004141"/>
    </source>
</evidence>
<keyword evidence="8" id="KW-1185">Reference proteome</keyword>
<comment type="subcellular location">
    <subcellularLocation>
        <location evidence="1">Membrane</location>
        <topology evidence="1">Multi-pass membrane protein</topology>
    </subcellularLocation>
</comment>
<keyword evidence="4 6" id="KW-0472">Membrane</keyword>
<feature type="transmembrane region" description="Helical" evidence="6">
    <location>
        <begin position="41"/>
        <end position="63"/>
    </location>
</feature>
<dbReference type="HOGENOM" id="CLU_040277_1_0_7"/>
<dbReference type="eggNOG" id="COG3768">
    <property type="taxonomic scope" value="Bacteria"/>
</dbReference>
<evidence type="ECO:0000313" key="7">
    <source>
        <dbReference type="EMBL" id="ADU63743.1"/>
    </source>
</evidence>
<dbReference type="EMBL" id="CP002431">
    <property type="protein sequence ID" value="ADU63743.1"/>
    <property type="molecule type" value="Genomic_DNA"/>
</dbReference>
<proteinExistence type="predicted"/>
<evidence type="ECO:0000256" key="6">
    <source>
        <dbReference type="SAM" id="Phobius"/>
    </source>
</evidence>
<organism evidence="7 8">
    <name type="scientific">Pseudodesulfovibrio aespoeensis (strain ATCC 700646 / DSM 10631 / Aspo-2)</name>
    <name type="common">Desulfovibrio aespoeensis</name>
    <dbReference type="NCBI Taxonomy" id="643562"/>
    <lineage>
        <taxon>Bacteria</taxon>
        <taxon>Pseudomonadati</taxon>
        <taxon>Thermodesulfobacteriota</taxon>
        <taxon>Desulfovibrionia</taxon>
        <taxon>Desulfovibrionales</taxon>
        <taxon>Desulfovibrionaceae</taxon>
    </lineage>
</organism>
<feature type="region of interest" description="Disordered" evidence="5">
    <location>
        <begin position="361"/>
        <end position="380"/>
    </location>
</feature>
<reference evidence="7 8" key="2">
    <citation type="journal article" date="2014" name="Genome Announc.">
        <title>Complete Genome Sequence of the Subsurface, Mesophilic Sulfate-Reducing Bacterium Desulfovibrio aespoeensis Aspo-2.</title>
        <authorList>
            <person name="Pedersen K."/>
            <person name="Bengtsson A."/>
            <person name="Edlund J."/>
            <person name="Rabe L."/>
            <person name="Hazen T."/>
            <person name="Chakraborty R."/>
            <person name="Goodwin L."/>
            <person name="Shapiro N."/>
        </authorList>
    </citation>
    <scope>NUCLEOTIDE SEQUENCE [LARGE SCALE GENOMIC DNA]</scope>
    <source>
        <strain evidence="8">ATCC 700646 / DSM 10631 / Aspo-2</strain>
    </source>
</reference>
<evidence type="ECO:0000256" key="4">
    <source>
        <dbReference type="ARBA" id="ARBA00023136"/>
    </source>
</evidence>
<evidence type="ECO:0000313" key="8">
    <source>
        <dbReference type="Proteomes" id="UP000002191"/>
    </source>
</evidence>
<keyword evidence="3 6" id="KW-1133">Transmembrane helix</keyword>
<protein>
    <submittedName>
        <fullName evidence="7">Uncharacterized protein family UPF0283</fullName>
    </submittedName>
</protein>
<dbReference type="Proteomes" id="UP000002191">
    <property type="component" value="Chromosome"/>
</dbReference>
<dbReference type="Pfam" id="PF05128">
    <property type="entry name" value="DUF697"/>
    <property type="match status" value="1"/>
</dbReference>
<keyword evidence="2 6" id="KW-0812">Transmembrane</keyword>
<dbReference type="KEGG" id="das:Daes_2747"/>